<evidence type="ECO:0000256" key="1">
    <source>
        <dbReference type="SAM" id="SignalP"/>
    </source>
</evidence>
<name>A0AAN6ZMH7_9PEZI</name>
<dbReference type="Pfam" id="PF08881">
    <property type="entry name" value="CVNH"/>
    <property type="match status" value="1"/>
</dbReference>
<keyword evidence="1" id="KW-0732">Signal</keyword>
<comment type="caution">
    <text evidence="3">The sequence shown here is derived from an EMBL/GenBank/DDBJ whole genome shotgun (WGS) entry which is preliminary data.</text>
</comment>
<feature type="domain" description="Cyanovirin-N" evidence="2">
    <location>
        <begin position="82"/>
        <end position="162"/>
    </location>
</feature>
<dbReference type="InterPro" id="IPR011058">
    <property type="entry name" value="Cyanovirin-N"/>
</dbReference>
<dbReference type="AlphaFoldDB" id="A0AAN6ZMH7"/>
<organism evidence="3 4">
    <name type="scientific">Dichotomopilus funicola</name>
    <dbReference type="NCBI Taxonomy" id="1934379"/>
    <lineage>
        <taxon>Eukaryota</taxon>
        <taxon>Fungi</taxon>
        <taxon>Dikarya</taxon>
        <taxon>Ascomycota</taxon>
        <taxon>Pezizomycotina</taxon>
        <taxon>Sordariomycetes</taxon>
        <taxon>Sordariomycetidae</taxon>
        <taxon>Sordariales</taxon>
        <taxon>Chaetomiaceae</taxon>
        <taxon>Dichotomopilus</taxon>
    </lineage>
</organism>
<protein>
    <recommendedName>
        <fullName evidence="2">Cyanovirin-N domain-containing protein</fullName>
    </recommendedName>
</protein>
<dbReference type="EMBL" id="MU853590">
    <property type="protein sequence ID" value="KAK4143064.1"/>
    <property type="molecule type" value="Genomic_DNA"/>
</dbReference>
<feature type="signal peptide" evidence="1">
    <location>
        <begin position="1"/>
        <end position="20"/>
    </location>
</feature>
<reference evidence="3" key="1">
    <citation type="journal article" date="2023" name="Mol. Phylogenet. Evol.">
        <title>Genome-scale phylogeny and comparative genomics of the fungal order Sordariales.</title>
        <authorList>
            <person name="Hensen N."/>
            <person name="Bonometti L."/>
            <person name="Westerberg I."/>
            <person name="Brannstrom I.O."/>
            <person name="Guillou S."/>
            <person name="Cros-Aarteil S."/>
            <person name="Calhoun S."/>
            <person name="Haridas S."/>
            <person name="Kuo A."/>
            <person name="Mondo S."/>
            <person name="Pangilinan J."/>
            <person name="Riley R."/>
            <person name="LaButti K."/>
            <person name="Andreopoulos B."/>
            <person name="Lipzen A."/>
            <person name="Chen C."/>
            <person name="Yan M."/>
            <person name="Daum C."/>
            <person name="Ng V."/>
            <person name="Clum A."/>
            <person name="Steindorff A."/>
            <person name="Ohm R.A."/>
            <person name="Martin F."/>
            <person name="Silar P."/>
            <person name="Natvig D.O."/>
            <person name="Lalanne C."/>
            <person name="Gautier V."/>
            <person name="Ament-Velasquez S.L."/>
            <person name="Kruys A."/>
            <person name="Hutchinson M.I."/>
            <person name="Powell A.J."/>
            <person name="Barry K."/>
            <person name="Miller A.N."/>
            <person name="Grigoriev I.V."/>
            <person name="Debuchy R."/>
            <person name="Gladieux P."/>
            <person name="Hiltunen Thoren M."/>
            <person name="Johannesson H."/>
        </authorList>
    </citation>
    <scope>NUCLEOTIDE SEQUENCE</scope>
    <source>
        <strain evidence="3">CBS 141.50</strain>
    </source>
</reference>
<dbReference type="Proteomes" id="UP001302676">
    <property type="component" value="Unassembled WGS sequence"/>
</dbReference>
<sequence length="181" mass="18740">MAAKILSTILALGAAAGVNALVLGGGNNHGNDNMTAEAKTVLVDGGPGSDVATPGGGDIEGGFVDHCLLFLIGTHGEIAGRLIGDCGDHIDEQTHNVWLGLNQCLGLSDGDAVVWRKDGNLFDSSCTCTARHWNTQVIECSCPNRNGMGTVSSSLDLNEGISYNMDFHALSCFGYIGSISE</sequence>
<evidence type="ECO:0000259" key="2">
    <source>
        <dbReference type="Pfam" id="PF08881"/>
    </source>
</evidence>
<evidence type="ECO:0000313" key="3">
    <source>
        <dbReference type="EMBL" id="KAK4143064.1"/>
    </source>
</evidence>
<dbReference type="GeneID" id="87817570"/>
<feature type="chain" id="PRO_5042879810" description="Cyanovirin-N domain-containing protein" evidence="1">
    <location>
        <begin position="21"/>
        <end position="181"/>
    </location>
</feature>
<dbReference type="SUPFAM" id="SSF51322">
    <property type="entry name" value="Cyanovirin-N"/>
    <property type="match status" value="1"/>
</dbReference>
<dbReference type="RefSeq" id="XP_062636435.1">
    <property type="nucleotide sequence ID" value="XM_062780957.1"/>
</dbReference>
<keyword evidence="4" id="KW-1185">Reference proteome</keyword>
<proteinExistence type="predicted"/>
<evidence type="ECO:0000313" key="4">
    <source>
        <dbReference type="Proteomes" id="UP001302676"/>
    </source>
</evidence>
<gene>
    <name evidence="3" type="ORF">C8A04DRAFT_29291</name>
</gene>
<dbReference type="InterPro" id="IPR036673">
    <property type="entry name" value="Cyanovirin-N_sf"/>
</dbReference>
<dbReference type="Gene3D" id="2.30.60.10">
    <property type="entry name" value="Cyanovirin-N"/>
    <property type="match status" value="1"/>
</dbReference>
<reference evidence="3" key="2">
    <citation type="submission" date="2023-05" db="EMBL/GenBank/DDBJ databases">
        <authorList>
            <consortium name="Lawrence Berkeley National Laboratory"/>
            <person name="Steindorff A."/>
            <person name="Hensen N."/>
            <person name="Bonometti L."/>
            <person name="Westerberg I."/>
            <person name="Brannstrom I.O."/>
            <person name="Guillou S."/>
            <person name="Cros-Aarteil S."/>
            <person name="Calhoun S."/>
            <person name="Haridas S."/>
            <person name="Kuo A."/>
            <person name="Mondo S."/>
            <person name="Pangilinan J."/>
            <person name="Riley R."/>
            <person name="Labutti K."/>
            <person name="Andreopoulos B."/>
            <person name="Lipzen A."/>
            <person name="Chen C."/>
            <person name="Yanf M."/>
            <person name="Daum C."/>
            <person name="Ng V."/>
            <person name="Clum A."/>
            <person name="Ohm R."/>
            <person name="Martin F."/>
            <person name="Silar P."/>
            <person name="Natvig D."/>
            <person name="Lalanne C."/>
            <person name="Gautier V."/>
            <person name="Ament-Velasquez S.L."/>
            <person name="Kruys A."/>
            <person name="Hutchinson M.I."/>
            <person name="Powell A.J."/>
            <person name="Barry K."/>
            <person name="Miller A.N."/>
            <person name="Grigoriev I.V."/>
            <person name="Debuchy R."/>
            <person name="Gladieux P."/>
            <person name="Thoren M.H."/>
            <person name="Johannesson H."/>
        </authorList>
    </citation>
    <scope>NUCLEOTIDE SEQUENCE</scope>
    <source>
        <strain evidence="3">CBS 141.50</strain>
    </source>
</reference>
<accession>A0AAN6ZMH7</accession>